<accession>A0ABP8XU70</accession>
<evidence type="ECO:0000313" key="1">
    <source>
        <dbReference type="EMBL" id="GAA4714651.1"/>
    </source>
</evidence>
<dbReference type="Proteomes" id="UP001500325">
    <property type="component" value="Unassembled WGS sequence"/>
</dbReference>
<evidence type="ECO:0000313" key="2">
    <source>
        <dbReference type="Proteomes" id="UP001500325"/>
    </source>
</evidence>
<reference evidence="2" key="1">
    <citation type="journal article" date="2019" name="Int. J. Syst. Evol. Microbiol.">
        <title>The Global Catalogue of Microorganisms (GCM) 10K type strain sequencing project: providing services to taxonomists for standard genome sequencing and annotation.</title>
        <authorList>
            <consortium name="The Broad Institute Genomics Platform"/>
            <consortium name="The Broad Institute Genome Sequencing Center for Infectious Disease"/>
            <person name="Wu L."/>
            <person name="Ma J."/>
        </authorList>
    </citation>
    <scope>NUCLEOTIDE SEQUENCE [LARGE SCALE GENOMIC DNA]</scope>
    <source>
        <strain evidence="2">JCM 18055</strain>
    </source>
</reference>
<gene>
    <name evidence="1" type="ORF">GCM10023215_67300</name>
</gene>
<dbReference type="EMBL" id="BAABIC010000044">
    <property type="protein sequence ID" value="GAA4714651.1"/>
    <property type="molecule type" value="Genomic_DNA"/>
</dbReference>
<protein>
    <submittedName>
        <fullName evidence="1">Uncharacterized protein</fullName>
    </submittedName>
</protein>
<organism evidence="1 2">
    <name type="scientific">Pseudonocardia yuanmonensis</name>
    <dbReference type="NCBI Taxonomy" id="1095914"/>
    <lineage>
        <taxon>Bacteria</taxon>
        <taxon>Bacillati</taxon>
        <taxon>Actinomycetota</taxon>
        <taxon>Actinomycetes</taxon>
        <taxon>Pseudonocardiales</taxon>
        <taxon>Pseudonocardiaceae</taxon>
        <taxon>Pseudonocardia</taxon>
    </lineage>
</organism>
<keyword evidence="2" id="KW-1185">Reference proteome</keyword>
<comment type="caution">
    <text evidence="1">The sequence shown here is derived from an EMBL/GenBank/DDBJ whole genome shotgun (WGS) entry which is preliminary data.</text>
</comment>
<sequence length="61" mass="5992">MISRSWIARYARSARDMGTDAGAGADEGAGVDVRAGVGAGSSSCGAAVTDIILVPEIHGAS</sequence>
<name>A0ABP8XU70_9PSEU</name>
<proteinExistence type="predicted"/>